<sequence length="45" mass="4757">MKDEVAEAARREPVGVGFGQAMPGRDLRPDGPGRAGPLAPAIRTW</sequence>
<protein>
    <submittedName>
        <fullName evidence="2">Uncharacterized protein</fullName>
    </submittedName>
</protein>
<name>A0A7W4I700_GLUDI</name>
<reference evidence="2 3" key="1">
    <citation type="submission" date="2020-04" db="EMBL/GenBank/DDBJ databases">
        <title>Description of novel Gluconacetobacter.</title>
        <authorList>
            <person name="Sombolestani A."/>
        </authorList>
    </citation>
    <scope>NUCLEOTIDE SEQUENCE [LARGE SCALE GENOMIC DNA]</scope>
    <source>
        <strain evidence="2 3">LMG 7603</strain>
    </source>
</reference>
<feature type="compositionally biased region" description="Basic and acidic residues" evidence="1">
    <location>
        <begin position="1"/>
        <end position="13"/>
    </location>
</feature>
<proteinExistence type="predicted"/>
<evidence type="ECO:0000256" key="1">
    <source>
        <dbReference type="SAM" id="MobiDB-lite"/>
    </source>
</evidence>
<organism evidence="2 3">
    <name type="scientific">Gluconacetobacter diazotrophicus</name>
    <name type="common">Acetobacter diazotrophicus</name>
    <dbReference type="NCBI Taxonomy" id="33996"/>
    <lineage>
        <taxon>Bacteria</taxon>
        <taxon>Pseudomonadati</taxon>
        <taxon>Pseudomonadota</taxon>
        <taxon>Alphaproteobacteria</taxon>
        <taxon>Acetobacterales</taxon>
        <taxon>Acetobacteraceae</taxon>
        <taxon>Gluconacetobacter</taxon>
    </lineage>
</organism>
<dbReference type="Proteomes" id="UP000550787">
    <property type="component" value="Unassembled WGS sequence"/>
</dbReference>
<evidence type="ECO:0000313" key="3">
    <source>
        <dbReference type="Proteomes" id="UP000550787"/>
    </source>
</evidence>
<accession>A0A7W4I700</accession>
<feature type="region of interest" description="Disordered" evidence="1">
    <location>
        <begin position="1"/>
        <end position="45"/>
    </location>
</feature>
<dbReference type="EMBL" id="JABEQG010000031">
    <property type="protein sequence ID" value="MBB2157434.1"/>
    <property type="molecule type" value="Genomic_DNA"/>
</dbReference>
<dbReference type="RefSeq" id="WP_183116221.1">
    <property type="nucleotide sequence ID" value="NZ_JABEQG010000031.1"/>
</dbReference>
<dbReference type="AlphaFoldDB" id="A0A7W4I700"/>
<gene>
    <name evidence="2" type="ORF">HLH33_14105</name>
</gene>
<evidence type="ECO:0000313" key="2">
    <source>
        <dbReference type="EMBL" id="MBB2157434.1"/>
    </source>
</evidence>
<comment type="caution">
    <text evidence="2">The sequence shown here is derived from an EMBL/GenBank/DDBJ whole genome shotgun (WGS) entry which is preliminary data.</text>
</comment>